<dbReference type="GO" id="GO:0005524">
    <property type="term" value="F:ATP binding"/>
    <property type="evidence" value="ECO:0007669"/>
    <property type="project" value="UniProtKB-UniRule"/>
</dbReference>
<keyword evidence="17" id="KW-1185">Reference proteome</keyword>
<evidence type="ECO:0000313" key="17">
    <source>
        <dbReference type="Proteomes" id="UP000038045"/>
    </source>
</evidence>
<evidence type="ECO:0000256" key="11">
    <source>
        <dbReference type="ARBA" id="ARBA00047899"/>
    </source>
</evidence>
<evidence type="ECO:0000256" key="6">
    <source>
        <dbReference type="ARBA" id="ARBA00022777"/>
    </source>
</evidence>
<dbReference type="Gene3D" id="1.10.510.10">
    <property type="entry name" value="Transferase(Phosphotransferase) domain 1"/>
    <property type="match status" value="1"/>
</dbReference>
<feature type="domain" description="Protein kinase" evidence="16">
    <location>
        <begin position="141"/>
        <end position="392"/>
    </location>
</feature>
<comment type="catalytic activity">
    <reaction evidence="11">
        <text>L-threonyl-[protein] + ATP = O-phospho-L-threonyl-[protein] + ADP + H(+)</text>
        <dbReference type="Rhea" id="RHEA:46608"/>
        <dbReference type="Rhea" id="RHEA-COMP:11060"/>
        <dbReference type="Rhea" id="RHEA-COMP:11605"/>
        <dbReference type="ChEBI" id="CHEBI:15378"/>
        <dbReference type="ChEBI" id="CHEBI:30013"/>
        <dbReference type="ChEBI" id="CHEBI:30616"/>
        <dbReference type="ChEBI" id="CHEBI:61977"/>
        <dbReference type="ChEBI" id="CHEBI:456216"/>
        <dbReference type="EC" id="2.7.11.1"/>
    </reaction>
</comment>
<evidence type="ECO:0000256" key="15">
    <source>
        <dbReference type="SAM" id="MobiDB-lite"/>
    </source>
</evidence>
<evidence type="ECO:0000256" key="12">
    <source>
        <dbReference type="ARBA" id="ARBA00048679"/>
    </source>
</evidence>
<name>A0A0N4ZUP6_PARTI</name>
<evidence type="ECO:0000256" key="8">
    <source>
        <dbReference type="ARBA" id="ARBA00022842"/>
    </source>
</evidence>
<dbReference type="InterPro" id="IPR000719">
    <property type="entry name" value="Prot_kinase_dom"/>
</dbReference>
<comment type="catalytic activity">
    <reaction evidence="12">
        <text>L-seryl-[protein] + ATP = O-phospho-L-seryl-[protein] + ADP + H(+)</text>
        <dbReference type="Rhea" id="RHEA:17989"/>
        <dbReference type="Rhea" id="RHEA-COMP:9863"/>
        <dbReference type="Rhea" id="RHEA-COMP:11604"/>
        <dbReference type="ChEBI" id="CHEBI:15378"/>
        <dbReference type="ChEBI" id="CHEBI:29999"/>
        <dbReference type="ChEBI" id="CHEBI:30616"/>
        <dbReference type="ChEBI" id="CHEBI:83421"/>
        <dbReference type="ChEBI" id="CHEBI:456216"/>
        <dbReference type="EC" id="2.7.11.1"/>
    </reaction>
</comment>
<dbReference type="SMART" id="SM00220">
    <property type="entry name" value="S_TKc"/>
    <property type="match status" value="1"/>
</dbReference>
<keyword evidence="8" id="KW-0460">Magnesium</keyword>
<dbReference type="WBParaSite" id="PTRK_0001230900.1">
    <property type="protein sequence ID" value="PTRK_0001230900.1"/>
    <property type="gene ID" value="PTRK_0001230900"/>
</dbReference>
<dbReference type="InterPro" id="IPR008271">
    <property type="entry name" value="Ser/Thr_kinase_AS"/>
</dbReference>
<feature type="compositionally biased region" description="Polar residues" evidence="15">
    <location>
        <begin position="10"/>
        <end position="23"/>
    </location>
</feature>
<comment type="similarity">
    <text evidence="10">Belongs to the protein kinase superfamily. Ser/Thr protein kinase family. GCN2 subfamily.</text>
</comment>
<evidence type="ECO:0000259" key="16">
    <source>
        <dbReference type="PROSITE" id="PS50011"/>
    </source>
</evidence>
<dbReference type="GO" id="GO:0051321">
    <property type="term" value="P:meiotic cell cycle"/>
    <property type="evidence" value="ECO:0007669"/>
    <property type="project" value="TreeGrafter"/>
</dbReference>
<dbReference type="Gene3D" id="3.30.200.20">
    <property type="entry name" value="Phosphorylase Kinase, domain 1"/>
    <property type="match status" value="1"/>
</dbReference>
<dbReference type="PROSITE" id="PS50011">
    <property type="entry name" value="PROTEIN_KINASE_DOM"/>
    <property type="match status" value="1"/>
</dbReference>
<dbReference type="InterPro" id="IPR017441">
    <property type="entry name" value="Protein_kinase_ATP_BS"/>
</dbReference>
<dbReference type="GO" id="GO:0005634">
    <property type="term" value="C:nucleus"/>
    <property type="evidence" value="ECO:0007669"/>
    <property type="project" value="TreeGrafter"/>
</dbReference>
<evidence type="ECO:0000256" key="7">
    <source>
        <dbReference type="ARBA" id="ARBA00022840"/>
    </source>
</evidence>
<dbReference type="STRING" id="131310.A0A0N4ZUP6"/>
<evidence type="ECO:0000256" key="14">
    <source>
        <dbReference type="RuleBase" id="RU000304"/>
    </source>
</evidence>
<dbReference type="PROSITE" id="PS00107">
    <property type="entry name" value="PROTEIN_KINASE_ATP"/>
    <property type="match status" value="1"/>
</dbReference>
<keyword evidence="5 13" id="KW-0547">Nucleotide-binding</keyword>
<dbReference type="EC" id="2.7.11.1" evidence="1"/>
<evidence type="ECO:0000256" key="13">
    <source>
        <dbReference type="PROSITE-ProRule" id="PRU10141"/>
    </source>
</evidence>
<keyword evidence="2 14" id="KW-0723">Serine/threonine-protein kinase</keyword>
<dbReference type="Pfam" id="PF00069">
    <property type="entry name" value="Pkinase"/>
    <property type="match status" value="1"/>
</dbReference>
<keyword evidence="7 13" id="KW-0067">ATP-binding</keyword>
<evidence type="ECO:0000256" key="5">
    <source>
        <dbReference type="ARBA" id="ARBA00022741"/>
    </source>
</evidence>
<dbReference type="InterPro" id="IPR011009">
    <property type="entry name" value="Kinase-like_dom_sf"/>
</dbReference>
<dbReference type="GO" id="GO:0046872">
    <property type="term" value="F:metal ion binding"/>
    <property type="evidence" value="ECO:0007669"/>
    <property type="project" value="UniProtKB-KW"/>
</dbReference>
<organism evidence="17 18">
    <name type="scientific">Parastrongyloides trichosuri</name>
    <name type="common">Possum-specific nematode worm</name>
    <dbReference type="NCBI Taxonomy" id="131310"/>
    <lineage>
        <taxon>Eukaryota</taxon>
        <taxon>Metazoa</taxon>
        <taxon>Ecdysozoa</taxon>
        <taxon>Nematoda</taxon>
        <taxon>Chromadorea</taxon>
        <taxon>Rhabditida</taxon>
        <taxon>Tylenchina</taxon>
        <taxon>Panagrolaimomorpha</taxon>
        <taxon>Strongyloidoidea</taxon>
        <taxon>Strongyloididae</taxon>
        <taxon>Parastrongyloides</taxon>
    </lineage>
</organism>
<evidence type="ECO:0000256" key="10">
    <source>
        <dbReference type="ARBA" id="ARBA00037982"/>
    </source>
</evidence>
<dbReference type="GO" id="GO:0004674">
    <property type="term" value="F:protein serine/threonine kinase activity"/>
    <property type="evidence" value="ECO:0007669"/>
    <property type="project" value="UniProtKB-KW"/>
</dbReference>
<protein>
    <recommendedName>
        <fullName evidence="1">non-specific serine/threonine protein kinase</fullName>
        <ecNumber evidence="1">2.7.11.1</ecNumber>
    </recommendedName>
</protein>
<evidence type="ECO:0000256" key="2">
    <source>
        <dbReference type="ARBA" id="ARBA00022527"/>
    </source>
</evidence>
<proteinExistence type="inferred from homology"/>
<dbReference type="InterPro" id="IPR050339">
    <property type="entry name" value="CC_SR_Kinase"/>
</dbReference>
<sequence>MSVTPPLMSDSDSANDYHNCSPTNEPPYSFTTPVRDCSTSGLPTPIFYSSKKCTLTTKRAKREQQSRYAYDMDGMRTPTHVRALRNSIKLIRSAPIYRNNETSFKKNYPEPIFINDNEDNFIEKSSIYDPTSDITFFRQVYTINKRLGEGSFGEVFHVISNEDNREYAVKRSLNPFRSKYDREDALEEVRKMLKVPRHPNILRLHRAWTQRGKVYMQLDLCGKSLEEVAEYESPIPENKLWRHFVDILFALDHLHSHGFIHMDIKPSNILFTDDGTCKLADFGLMVDTNSGDAGNFHGEGDSKYLALEILNEKPTSAADIFSLGITILELATDAYLPSDGYDWNILRSGVIPDIYKQNLSENMNMIITQMIQPEKEKRPTARELLKQIQRTR</sequence>
<dbReference type="GO" id="GO:0005737">
    <property type="term" value="C:cytoplasm"/>
    <property type="evidence" value="ECO:0007669"/>
    <property type="project" value="TreeGrafter"/>
</dbReference>
<dbReference type="PANTHER" id="PTHR11042:SF183">
    <property type="entry name" value="MEMBRANE-ASSOCIATED TYROSINE- AND THREONINE-SPECIFIC CDC2-INHIBITORY KINASE"/>
    <property type="match status" value="1"/>
</dbReference>
<evidence type="ECO:0000256" key="4">
    <source>
        <dbReference type="ARBA" id="ARBA00022723"/>
    </source>
</evidence>
<keyword evidence="9" id="KW-0131">Cell cycle</keyword>
<keyword evidence="6" id="KW-0418">Kinase</keyword>
<keyword evidence="4" id="KW-0479">Metal-binding</keyword>
<dbReference type="SUPFAM" id="SSF56112">
    <property type="entry name" value="Protein kinase-like (PK-like)"/>
    <property type="match status" value="1"/>
</dbReference>
<dbReference type="GO" id="GO:0110031">
    <property type="term" value="P:negative regulation of G2/MI transition of meiotic cell cycle"/>
    <property type="evidence" value="ECO:0007669"/>
    <property type="project" value="TreeGrafter"/>
</dbReference>
<evidence type="ECO:0000256" key="9">
    <source>
        <dbReference type="ARBA" id="ARBA00023306"/>
    </source>
</evidence>
<dbReference type="PANTHER" id="PTHR11042">
    <property type="entry name" value="EUKARYOTIC TRANSLATION INITIATION FACTOR 2-ALPHA KINASE EIF2-ALPHA KINASE -RELATED"/>
    <property type="match status" value="1"/>
</dbReference>
<evidence type="ECO:0000313" key="18">
    <source>
        <dbReference type="WBParaSite" id="PTRK_0001230900.1"/>
    </source>
</evidence>
<dbReference type="Proteomes" id="UP000038045">
    <property type="component" value="Unplaced"/>
</dbReference>
<keyword evidence="3" id="KW-0808">Transferase</keyword>
<reference evidence="18" key="1">
    <citation type="submission" date="2017-02" db="UniProtKB">
        <authorList>
            <consortium name="WormBaseParasite"/>
        </authorList>
    </citation>
    <scope>IDENTIFICATION</scope>
</reference>
<dbReference type="AlphaFoldDB" id="A0A0N4ZUP6"/>
<evidence type="ECO:0000256" key="3">
    <source>
        <dbReference type="ARBA" id="ARBA00022679"/>
    </source>
</evidence>
<feature type="binding site" evidence="13">
    <location>
        <position position="170"/>
    </location>
    <ligand>
        <name>ATP</name>
        <dbReference type="ChEBI" id="CHEBI:30616"/>
    </ligand>
</feature>
<dbReference type="PROSITE" id="PS00108">
    <property type="entry name" value="PROTEIN_KINASE_ST"/>
    <property type="match status" value="1"/>
</dbReference>
<feature type="region of interest" description="Disordered" evidence="15">
    <location>
        <begin position="1"/>
        <end position="29"/>
    </location>
</feature>
<evidence type="ECO:0000256" key="1">
    <source>
        <dbReference type="ARBA" id="ARBA00012513"/>
    </source>
</evidence>
<accession>A0A0N4ZUP6</accession>